<organism evidence="2">
    <name type="scientific">Zea mays</name>
    <name type="common">Maize</name>
    <dbReference type="NCBI Taxonomy" id="4577"/>
    <lineage>
        <taxon>Eukaryota</taxon>
        <taxon>Viridiplantae</taxon>
        <taxon>Streptophyta</taxon>
        <taxon>Embryophyta</taxon>
        <taxon>Tracheophyta</taxon>
        <taxon>Spermatophyta</taxon>
        <taxon>Magnoliopsida</taxon>
        <taxon>Liliopsida</taxon>
        <taxon>Poales</taxon>
        <taxon>Poaceae</taxon>
        <taxon>PACMAD clade</taxon>
        <taxon>Panicoideae</taxon>
        <taxon>Andropogonodae</taxon>
        <taxon>Andropogoneae</taxon>
        <taxon>Tripsacinae</taxon>
        <taxon>Zea</taxon>
    </lineage>
</organism>
<sequence length="339" mass="36790">MAGSSGGAASSSSRGVPENRFYNPPHVRRQQQQQGQRPLRPASPSPSPRPVRQKPPPPPPAVAASADVDIRVDSDDSSSTTSSKPSVASTAATAAAGEVNVAVAEAEAGNLERFLASTTPSVTAQFLPMSSLRIRRGGDAMDSRPYFCLGDLWESFREWSAYGAGVPLVLNGSDSVIQYYVPYLSAIQLFADPSRPASRNRFPALKTFKSCDLLPSSWMSVAWYPIYRIPTGPTLKDLDACFLTFHCLATPCKDCDPPTPACPGFGGINRGTTAAGKLSLPIFGLAPYKLRASIWTSDKTQEGDRVTSLMQEADSWLRRIQVDHPDFRFFVSHFSTTWR</sequence>
<dbReference type="AlphaFoldDB" id="A0A3L6EIS5"/>
<dbReference type="ExpressionAtlas" id="A0A3L6EIS5">
    <property type="expression patterns" value="baseline"/>
</dbReference>
<protein>
    <recommendedName>
        <fullName evidence="3">DUF789 family protein</fullName>
    </recommendedName>
</protein>
<gene>
    <name evidence="2" type="ORF">Zm00014a_034379</name>
</gene>
<evidence type="ECO:0008006" key="3">
    <source>
        <dbReference type="Google" id="ProtNLM"/>
    </source>
</evidence>
<reference evidence="2" key="1">
    <citation type="journal article" date="2018" name="Nat. Genet.">
        <title>Extensive intraspecific gene order and gene structural variations between Mo17 and other maize genomes.</title>
        <authorList>
            <person name="Sun S."/>
            <person name="Zhou Y."/>
            <person name="Chen J."/>
            <person name="Shi J."/>
            <person name="Zhao H."/>
            <person name="Zhao H."/>
            <person name="Song W."/>
            <person name="Zhang M."/>
            <person name="Cui Y."/>
            <person name="Dong X."/>
            <person name="Liu H."/>
            <person name="Ma X."/>
            <person name="Jiao Y."/>
            <person name="Wang B."/>
            <person name="Wei X."/>
            <person name="Stein J.C."/>
            <person name="Glaubitz J.C."/>
            <person name="Lu F."/>
            <person name="Yu G."/>
            <person name="Liang C."/>
            <person name="Fengler K."/>
            <person name="Li B."/>
            <person name="Rafalski A."/>
            <person name="Schnable P.S."/>
            <person name="Ware D.H."/>
            <person name="Buckler E.S."/>
            <person name="Lai J."/>
        </authorList>
    </citation>
    <scope>NUCLEOTIDE SEQUENCE [LARGE SCALE GENOMIC DNA]</scope>
    <source>
        <tissue evidence="2">Seedling</tissue>
    </source>
</reference>
<feature type="compositionally biased region" description="Low complexity" evidence="1">
    <location>
        <begin position="30"/>
        <end position="40"/>
    </location>
</feature>
<dbReference type="PANTHER" id="PTHR31343:SF44">
    <property type="entry name" value="DUF789 FAMILY PROTEIN"/>
    <property type="match status" value="1"/>
</dbReference>
<evidence type="ECO:0000256" key="1">
    <source>
        <dbReference type="SAM" id="MobiDB-lite"/>
    </source>
</evidence>
<dbReference type="PANTHER" id="PTHR31343">
    <property type="entry name" value="T15D22.8"/>
    <property type="match status" value="1"/>
</dbReference>
<dbReference type="Proteomes" id="UP000251960">
    <property type="component" value="Chromosome 5"/>
</dbReference>
<accession>A0A3L6EIS5</accession>
<name>A0A3L6EIS5_MAIZE</name>
<feature type="compositionally biased region" description="Low complexity" evidence="1">
    <location>
        <begin position="77"/>
        <end position="92"/>
    </location>
</feature>
<comment type="caution">
    <text evidence="2">The sequence shown here is derived from an EMBL/GenBank/DDBJ whole genome shotgun (WGS) entry which is preliminary data.</text>
</comment>
<dbReference type="InterPro" id="IPR008507">
    <property type="entry name" value="DUF789"/>
</dbReference>
<feature type="compositionally biased region" description="Pro residues" evidence="1">
    <location>
        <begin position="41"/>
        <end position="61"/>
    </location>
</feature>
<feature type="region of interest" description="Disordered" evidence="1">
    <location>
        <begin position="1"/>
        <end position="92"/>
    </location>
</feature>
<evidence type="ECO:0000313" key="2">
    <source>
        <dbReference type="EMBL" id="PWZ20959.1"/>
    </source>
</evidence>
<dbReference type="EMBL" id="NCVQ01000006">
    <property type="protein sequence ID" value="PWZ20959.1"/>
    <property type="molecule type" value="Genomic_DNA"/>
</dbReference>
<dbReference type="Pfam" id="PF05623">
    <property type="entry name" value="DUF789"/>
    <property type="match status" value="2"/>
</dbReference>
<proteinExistence type="predicted"/>